<accession>A0A0S2SY71</accession>
<sequence>MDIYTSKEAVDAEALLHGEGFGVEYGSHEVGTDNFVGGLTPPS</sequence>
<gene>
    <name evidence="1" type="ORF">BPPAER656_00550</name>
</gene>
<dbReference type="GeneID" id="26516108"/>
<proteinExistence type="predicted"/>
<organism evidence="1 2">
    <name type="scientific">Pseudomonas phage YMC11/02/R656</name>
    <dbReference type="NCBI Taxonomy" id="1755689"/>
    <lineage>
        <taxon>Viruses</taxon>
        <taxon>Duplodnaviria</taxon>
        <taxon>Heunggongvirae</taxon>
        <taxon>Uroviricota</taxon>
        <taxon>Caudoviricetes</taxon>
        <taxon>Bugaksanvirus</taxon>
        <taxon>Bugaksanvirus R656</taxon>
    </lineage>
</organism>
<dbReference type="Proteomes" id="UP000201818">
    <property type="component" value="Segment"/>
</dbReference>
<protein>
    <submittedName>
        <fullName evidence="1">Uncharacterized protein</fullName>
    </submittedName>
</protein>
<dbReference type="KEGG" id="vg:26516108"/>
<evidence type="ECO:0000313" key="2">
    <source>
        <dbReference type="Proteomes" id="UP000201818"/>
    </source>
</evidence>
<keyword evidence="2" id="KW-1185">Reference proteome</keyword>
<name>A0A0S2SY71_9CAUD</name>
<dbReference type="EMBL" id="KT968831">
    <property type="protein sequence ID" value="ALP47876.1"/>
    <property type="molecule type" value="Genomic_DNA"/>
</dbReference>
<dbReference type="RefSeq" id="YP_009187452.1">
    <property type="nucleotide sequence ID" value="NC_028657.1"/>
</dbReference>
<reference evidence="1 2" key="1">
    <citation type="submission" date="2015-10" db="EMBL/GenBank/DDBJ databases">
        <title>Complete Genome Sequence of the Pseudomonas phage YMC11/02/R656_PAE_BP.</title>
        <authorList>
            <person name="Jeon J."/>
            <person name="Yong D."/>
            <person name="Lee K."/>
        </authorList>
    </citation>
    <scope>NUCLEOTIDE SEQUENCE [LARGE SCALE GENOMIC DNA]</scope>
</reference>
<evidence type="ECO:0000313" key="1">
    <source>
        <dbReference type="EMBL" id="ALP47876.1"/>
    </source>
</evidence>